<evidence type="ECO:0000313" key="2">
    <source>
        <dbReference type="Proteomes" id="UP001107558"/>
    </source>
</evidence>
<proteinExistence type="predicted"/>
<evidence type="ECO:0000313" key="1">
    <source>
        <dbReference type="EMBL" id="KAG5681427.1"/>
    </source>
</evidence>
<dbReference type="EMBL" id="JADBJN010000001">
    <property type="protein sequence ID" value="KAG5681427.1"/>
    <property type="molecule type" value="Genomic_DNA"/>
</dbReference>
<accession>A0A9J6CI61</accession>
<dbReference type="Pfam" id="PF15497">
    <property type="entry name" value="SNAPC5"/>
    <property type="match status" value="1"/>
</dbReference>
<organism evidence="1 2">
    <name type="scientific">Polypedilum vanderplanki</name>
    <name type="common">Sleeping chironomid midge</name>
    <dbReference type="NCBI Taxonomy" id="319348"/>
    <lineage>
        <taxon>Eukaryota</taxon>
        <taxon>Metazoa</taxon>
        <taxon>Ecdysozoa</taxon>
        <taxon>Arthropoda</taxon>
        <taxon>Hexapoda</taxon>
        <taxon>Insecta</taxon>
        <taxon>Pterygota</taxon>
        <taxon>Neoptera</taxon>
        <taxon>Endopterygota</taxon>
        <taxon>Diptera</taxon>
        <taxon>Nematocera</taxon>
        <taxon>Chironomoidea</taxon>
        <taxon>Chironomidae</taxon>
        <taxon>Chironominae</taxon>
        <taxon>Polypedilum</taxon>
        <taxon>Polypedilum</taxon>
    </lineage>
</organism>
<keyword evidence="2" id="KW-1185">Reference proteome</keyword>
<reference evidence="1" key="1">
    <citation type="submission" date="2021-03" db="EMBL/GenBank/DDBJ databases">
        <title>Chromosome level genome of the anhydrobiotic midge Polypedilum vanderplanki.</title>
        <authorList>
            <person name="Yoshida Y."/>
            <person name="Kikawada T."/>
            <person name="Gusev O."/>
        </authorList>
    </citation>
    <scope>NUCLEOTIDE SEQUENCE</scope>
    <source>
        <strain evidence="1">NIAS01</strain>
        <tissue evidence="1">Whole body or cell culture</tissue>
    </source>
</reference>
<name>A0A9J6CI61_POLVA</name>
<dbReference type="InterPro" id="IPR029138">
    <property type="entry name" value="SNAPC5"/>
</dbReference>
<comment type="caution">
    <text evidence="1">The sequence shown here is derived from an EMBL/GenBank/DDBJ whole genome shotgun (WGS) entry which is preliminary data.</text>
</comment>
<dbReference type="OrthoDB" id="8067224at2759"/>
<dbReference type="GO" id="GO:0006384">
    <property type="term" value="P:transcription initiation at RNA polymerase III promoter"/>
    <property type="evidence" value="ECO:0007669"/>
    <property type="project" value="InterPro"/>
</dbReference>
<dbReference type="GO" id="GO:0006366">
    <property type="term" value="P:transcription by RNA polymerase II"/>
    <property type="evidence" value="ECO:0007669"/>
    <property type="project" value="InterPro"/>
</dbReference>
<sequence>MERVKPSAHEIYGVLEEKKKLLEIRNQVDVVLDKIKNVLNNLAVENYQLTQTELGEELNDKDEEKHKIPAVNFKKEEVMPSNTIEESVINQQLLDIDVKPCFDMMEIDSDEELDQL</sequence>
<dbReference type="GO" id="GO:0005634">
    <property type="term" value="C:nucleus"/>
    <property type="evidence" value="ECO:0007669"/>
    <property type="project" value="InterPro"/>
</dbReference>
<dbReference type="Proteomes" id="UP001107558">
    <property type="component" value="Chromosome 1"/>
</dbReference>
<gene>
    <name evidence="1" type="ORF">PVAND_010864</name>
</gene>
<protein>
    <submittedName>
        <fullName evidence="1">Uncharacterized protein</fullName>
    </submittedName>
</protein>
<dbReference type="AlphaFoldDB" id="A0A9J6CI61"/>